<organism evidence="1 2">
    <name type="scientific">Mucuna pruriens</name>
    <name type="common">Velvet bean</name>
    <name type="synonym">Dolichos pruriens</name>
    <dbReference type="NCBI Taxonomy" id="157652"/>
    <lineage>
        <taxon>Eukaryota</taxon>
        <taxon>Viridiplantae</taxon>
        <taxon>Streptophyta</taxon>
        <taxon>Embryophyta</taxon>
        <taxon>Tracheophyta</taxon>
        <taxon>Spermatophyta</taxon>
        <taxon>Magnoliopsida</taxon>
        <taxon>eudicotyledons</taxon>
        <taxon>Gunneridae</taxon>
        <taxon>Pentapetalae</taxon>
        <taxon>rosids</taxon>
        <taxon>fabids</taxon>
        <taxon>Fabales</taxon>
        <taxon>Fabaceae</taxon>
        <taxon>Papilionoideae</taxon>
        <taxon>50 kb inversion clade</taxon>
        <taxon>NPAAA clade</taxon>
        <taxon>indigoferoid/millettioid clade</taxon>
        <taxon>Phaseoleae</taxon>
        <taxon>Mucuna</taxon>
    </lineage>
</organism>
<dbReference type="AlphaFoldDB" id="A0A371FS38"/>
<proteinExistence type="predicted"/>
<dbReference type="OrthoDB" id="19908at2759"/>
<evidence type="ECO:0000313" key="2">
    <source>
        <dbReference type="Proteomes" id="UP000257109"/>
    </source>
</evidence>
<accession>A0A371FS38</accession>
<evidence type="ECO:0000313" key="1">
    <source>
        <dbReference type="EMBL" id="RDX80893.1"/>
    </source>
</evidence>
<dbReference type="Proteomes" id="UP000257109">
    <property type="component" value="Unassembled WGS sequence"/>
</dbReference>
<protein>
    <submittedName>
        <fullName evidence="1">Uncharacterized protein</fullName>
    </submittedName>
</protein>
<dbReference type="EMBL" id="QJKJ01008070">
    <property type="protein sequence ID" value="RDX80893.1"/>
    <property type="molecule type" value="Genomic_DNA"/>
</dbReference>
<name>A0A371FS38_MUCPR</name>
<sequence length="96" mass="10703">MDLHWYLSTLEEVVIRAFFNVFNSGFSALRFNRCLGLEGNSLKRNAISDQRHTTPSTWKVTNIANKAPLRSINSGVAGFPFIENINLSAKLAAFVS</sequence>
<feature type="non-terminal residue" evidence="1">
    <location>
        <position position="1"/>
    </location>
</feature>
<comment type="caution">
    <text evidence="1">The sequence shown here is derived from an EMBL/GenBank/DDBJ whole genome shotgun (WGS) entry which is preliminary data.</text>
</comment>
<keyword evidence="2" id="KW-1185">Reference proteome</keyword>
<reference evidence="1" key="1">
    <citation type="submission" date="2018-05" db="EMBL/GenBank/DDBJ databases">
        <title>Draft genome of Mucuna pruriens seed.</title>
        <authorList>
            <person name="Nnadi N.E."/>
            <person name="Vos R."/>
            <person name="Hasami M.H."/>
            <person name="Devisetty U.K."/>
            <person name="Aguiy J.C."/>
        </authorList>
    </citation>
    <scope>NUCLEOTIDE SEQUENCE [LARGE SCALE GENOMIC DNA]</scope>
    <source>
        <strain evidence="1">JCA_2017</strain>
    </source>
</reference>
<gene>
    <name evidence="1" type="ORF">CR513_38495</name>
</gene>